<dbReference type="InterPro" id="IPR011071">
    <property type="entry name" value="Lyase_8-like_C"/>
</dbReference>
<evidence type="ECO:0000313" key="9">
    <source>
        <dbReference type="EMBL" id="RMA72967.1"/>
    </source>
</evidence>
<organism evidence="9 10">
    <name type="scientific">Flavobacterium weaverense</name>
    <dbReference type="NCBI Taxonomy" id="271156"/>
    <lineage>
        <taxon>Bacteria</taxon>
        <taxon>Pseudomonadati</taxon>
        <taxon>Bacteroidota</taxon>
        <taxon>Flavobacteriia</taxon>
        <taxon>Flavobacteriales</taxon>
        <taxon>Flavobacteriaceae</taxon>
        <taxon>Flavobacterium</taxon>
    </lineage>
</organism>
<dbReference type="GO" id="GO:0005576">
    <property type="term" value="C:extracellular region"/>
    <property type="evidence" value="ECO:0007669"/>
    <property type="project" value="InterPro"/>
</dbReference>
<dbReference type="Gene3D" id="2.70.98.10">
    <property type="match status" value="1"/>
</dbReference>
<comment type="cofactor">
    <cofactor evidence="1">
        <name>Ca(2+)</name>
        <dbReference type="ChEBI" id="CHEBI:29108"/>
    </cofactor>
</comment>
<evidence type="ECO:0000256" key="4">
    <source>
        <dbReference type="ARBA" id="ARBA00022837"/>
    </source>
</evidence>
<dbReference type="Gene3D" id="2.60.220.10">
    <property type="entry name" value="Polysaccharide lyase family 8-like, C-terminal"/>
    <property type="match status" value="1"/>
</dbReference>
<dbReference type="InterPro" id="IPR011013">
    <property type="entry name" value="Gal_mutarotase_sf_dom"/>
</dbReference>
<keyword evidence="10" id="KW-1185">Reference proteome</keyword>
<evidence type="ECO:0000313" key="10">
    <source>
        <dbReference type="Proteomes" id="UP000280368"/>
    </source>
</evidence>
<dbReference type="InterPro" id="IPR003159">
    <property type="entry name" value="Lyase_8_central_dom"/>
</dbReference>
<dbReference type="InterPro" id="IPR038970">
    <property type="entry name" value="Lyase_8"/>
</dbReference>
<dbReference type="PANTHER" id="PTHR38481:SF1">
    <property type="entry name" value="HYALURONATE LYASE"/>
    <property type="match status" value="1"/>
</dbReference>
<dbReference type="GO" id="GO:0016837">
    <property type="term" value="F:carbon-oxygen lyase activity, acting on polysaccharides"/>
    <property type="evidence" value="ECO:0007669"/>
    <property type="project" value="UniProtKB-ARBA"/>
</dbReference>
<feature type="domain" description="Polysaccharide lyase family 8 C-terminal" evidence="8">
    <location>
        <begin position="709"/>
        <end position="773"/>
    </location>
</feature>
<dbReference type="Pfam" id="PF02884">
    <property type="entry name" value="Lyase_8_C"/>
    <property type="match status" value="1"/>
</dbReference>
<keyword evidence="5 9" id="KW-0456">Lyase</keyword>
<dbReference type="Proteomes" id="UP000280368">
    <property type="component" value="Unassembled WGS sequence"/>
</dbReference>
<feature type="signal peptide" evidence="6">
    <location>
        <begin position="1"/>
        <end position="20"/>
    </location>
</feature>
<sequence length="807" mass="90122">MKKNVYYILILLVASAQVFAQSEPRKWAFDNYYKYYNPKVNEPEKDQAIEKLRAHYATSTEVDGRIGSVKLSWKECSELIQENGAFKDLIDKERNVASTVAEAYKRLAKIAVSVRRGEVTAEVALTPSYLKSIIYYGNLEISRSNYVHRFHDSCFSIPSSAVSIYFSFLKQMDAIESGQEKNPLLKEACDMLKVTALQSWTQPLRKDATDNNVVQIERFRHHVWWVGGNGLGGWSGYRAVMPVAVMYKSVPMIELLAEVAAGGLSNTAQNTNETDFWNEGMTADGAGWGHGRQCLIWGYPIHGSNGIFGILNLLKDTPFNKNIDRENVDALLNFIRGGNFYYYKGYILPCLDRGSMVYDNKTSVISYISIVNNLISNYSNVLTTAELKELTQLKKEAQTKNIQMKDYPAGMYNGTRWFFNNDDLIKKTDDYHLIVNMASSRCSGLESADNTADNYNFYTADGLTLFQRTGYEYKSIFGAYDVTASPGVTAREGMEKLTPVTNWEGYNSLHNFAAATTSGGVNSASGFIFEKNNTYDKKDKNGKALTLTNEVLYGVKANKSWFIIGDYMVALGAGVTNNKPDFVGTIRTTIDQTAWENEITLIQNGKEKSLSGNMGSILADKKPIWIKQKNKFAYTLLPEFSKKMNYTLESKETDWIKMNLTNKSKADAPKAVKVFKLWLDHGQKPTNDTYGYVVYMGKGNPDAELPVVVTNNDTTLQAVQSMDGKVFGAVFYSKNAIMKAGKTTLKVSAPCAVLIEKDSNGYIISVTDAEMNKDLKEIVVTLNGKSISFAMPQGKECGKPISQTVTL</sequence>
<dbReference type="InterPro" id="IPR004103">
    <property type="entry name" value="Lyase_8_C"/>
</dbReference>
<dbReference type="GO" id="GO:0030246">
    <property type="term" value="F:carbohydrate binding"/>
    <property type="evidence" value="ECO:0007669"/>
    <property type="project" value="InterPro"/>
</dbReference>
<feature type="domain" description="Polysaccharide lyase family 8 central" evidence="7">
    <location>
        <begin position="416"/>
        <end position="695"/>
    </location>
</feature>
<keyword evidence="4" id="KW-0106">Calcium</keyword>
<evidence type="ECO:0000259" key="8">
    <source>
        <dbReference type="Pfam" id="PF02884"/>
    </source>
</evidence>
<accession>A0A3L9ZLD2</accession>
<dbReference type="SUPFAM" id="SSF49863">
    <property type="entry name" value="Hyaluronate lyase-like, C-terminal domain"/>
    <property type="match status" value="1"/>
</dbReference>
<evidence type="ECO:0000256" key="2">
    <source>
        <dbReference type="ARBA" id="ARBA00006699"/>
    </source>
</evidence>
<name>A0A3L9ZLD2_9FLAO</name>
<evidence type="ECO:0000256" key="1">
    <source>
        <dbReference type="ARBA" id="ARBA00001913"/>
    </source>
</evidence>
<evidence type="ECO:0000259" key="7">
    <source>
        <dbReference type="Pfam" id="PF02278"/>
    </source>
</evidence>
<dbReference type="GO" id="GO:0005975">
    <property type="term" value="P:carbohydrate metabolic process"/>
    <property type="evidence" value="ECO:0007669"/>
    <property type="project" value="InterPro"/>
</dbReference>
<dbReference type="InterPro" id="IPR008929">
    <property type="entry name" value="Chondroitin_lyas"/>
</dbReference>
<dbReference type="OrthoDB" id="6394136at2"/>
<comment type="caution">
    <text evidence="9">The sequence shown here is derived from an EMBL/GenBank/DDBJ whole genome shotgun (WGS) entry which is preliminary data.</text>
</comment>
<keyword evidence="6" id="KW-0732">Signal</keyword>
<comment type="similarity">
    <text evidence="2">Belongs to the polysaccharide lyase 8 family.</text>
</comment>
<evidence type="ECO:0000256" key="5">
    <source>
        <dbReference type="ARBA" id="ARBA00023239"/>
    </source>
</evidence>
<feature type="chain" id="PRO_5018330120" evidence="6">
    <location>
        <begin position="21"/>
        <end position="807"/>
    </location>
</feature>
<dbReference type="InterPro" id="IPR014718">
    <property type="entry name" value="GH-type_carb-bd"/>
</dbReference>
<dbReference type="SUPFAM" id="SSF74650">
    <property type="entry name" value="Galactose mutarotase-like"/>
    <property type="match status" value="1"/>
</dbReference>
<dbReference type="SUPFAM" id="SSF48230">
    <property type="entry name" value="Chondroitin AC/alginate lyase"/>
    <property type="match status" value="1"/>
</dbReference>
<dbReference type="RefSeq" id="WP_121926153.1">
    <property type="nucleotide sequence ID" value="NZ_CBCSGA010000025.1"/>
</dbReference>
<evidence type="ECO:0000256" key="3">
    <source>
        <dbReference type="ARBA" id="ARBA00011245"/>
    </source>
</evidence>
<proteinExistence type="inferred from homology"/>
<gene>
    <name evidence="9" type="ORF">BC961_2563</name>
</gene>
<reference evidence="9 10" key="1">
    <citation type="submission" date="2018-10" db="EMBL/GenBank/DDBJ databases">
        <title>Genomic Encyclopedia of Archaeal and Bacterial Type Strains, Phase II (KMG-II): from individual species to whole genera.</title>
        <authorList>
            <person name="Goeker M."/>
        </authorList>
    </citation>
    <scope>NUCLEOTIDE SEQUENCE [LARGE SCALE GENOMIC DNA]</scope>
    <source>
        <strain evidence="9 10">DSM 19727</strain>
    </source>
</reference>
<dbReference type="EMBL" id="REFH01000011">
    <property type="protein sequence ID" value="RMA72967.1"/>
    <property type="molecule type" value="Genomic_DNA"/>
</dbReference>
<protein>
    <submittedName>
        <fullName evidence="9">Polysaccharide lyase family 8-like protein</fullName>
    </submittedName>
</protein>
<evidence type="ECO:0000256" key="6">
    <source>
        <dbReference type="SAM" id="SignalP"/>
    </source>
</evidence>
<comment type="subunit">
    <text evidence="3">Monomer.</text>
</comment>
<dbReference type="AlphaFoldDB" id="A0A3L9ZLD2"/>
<dbReference type="PANTHER" id="PTHR38481">
    <property type="entry name" value="HYALURONATE LYASE"/>
    <property type="match status" value="1"/>
</dbReference>
<dbReference type="Pfam" id="PF02278">
    <property type="entry name" value="Lyase_8"/>
    <property type="match status" value="1"/>
</dbReference>